<sequence>MFNMLKSILPKSLNNIFSNQYTIIAVYPHMHSNEQNQIHDECIENATELNPNIENSNNDNILITSLVLRPVDEIIPDVQSVIENEVQDIPLYTLRRKTTESVQMHIERRAEELVWFFLFPKRRNGLHKSSRLYPITPLDYCQARIMY</sequence>
<dbReference type="AlphaFoldDB" id="A0AAV2MX32"/>
<proteinExistence type="predicted"/>
<dbReference type="Proteomes" id="UP001497644">
    <property type="component" value="Unassembled WGS sequence"/>
</dbReference>
<gene>
    <name evidence="1" type="ORF">LPLAT_LOCUS5265</name>
</gene>
<keyword evidence="2" id="KW-1185">Reference proteome</keyword>
<reference evidence="1" key="1">
    <citation type="submission" date="2024-04" db="EMBL/GenBank/DDBJ databases">
        <authorList>
            <consortium name="Molecular Ecology Group"/>
        </authorList>
    </citation>
    <scope>NUCLEOTIDE SEQUENCE</scope>
</reference>
<protein>
    <submittedName>
        <fullName evidence="1">Uncharacterized protein</fullName>
    </submittedName>
</protein>
<organism evidence="1 2">
    <name type="scientific">Lasius platythorax</name>
    <dbReference type="NCBI Taxonomy" id="488582"/>
    <lineage>
        <taxon>Eukaryota</taxon>
        <taxon>Metazoa</taxon>
        <taxon>Ecdysozoa</taxon>
        <taxon>Arthropoda</taxon>
        <taxon>Hexapoda</taxon>
        <taxon>Insecta</taxon>
        <taxon>Pterygota</taxon>
        <taxon>Neoptera</taxon>
        <taxon>Endopterygota</taxon>
        <taxon>Hymenoptera</taxon>
        <taxon>Apocrita</taxon>
        <taxon>Aculeata</taxon>
        <taxon>Formicoidea</taxon>
        <taxon>Formicidae</taxon>
        <taxon>Formicinae</taxon>
        <taxon>Lasius</taxon>
        <taxon>Lasius</taxon>
    </lineage>
</organism>
<name>A0AAV2MX32_9HYME</name>
<evidence type="ECO:0000313" key="1">
    <source>
        <dbReference type="EMBL" id="CAL1671845.1"/>
    </source>
</evidence>
<evidence type="ECO:0000313" key="2">
    <source>
        <dbReference type="Proteomes" id="UP001497644"/>
    </source>
</evidence>
<comment type="caution">
    <text evidence="1">The sequence shown here is derived from an EMBL/GenBank/DDBJ whole genome shotgun (WGS) entry which is preliminary data.</text>
</comment>
<dbReference type="EMBL" id="CAXIPU020000424">
    <property type="protein sequence ID" value="CAL1671845.1"/>
    <property type="molecule type" value="Genomic_DNA"/>
</dbReference>
<accession>A0AAV2MX32</accession>